<dbReference type="Gene3D" id="1.25.10.10">
    <property type="entry name" value="Leucine-rich Repeat Variant"/>
    <property type="match status" value="1"/>
</dbReference>
<feature type="compositionally biased region" description="Basic and acidic residues" evidence="1">
    <location>
        <begin position="121"/>
        <end position="139"/>
    </location>
</feature>
<dbReference type="SUPFAM" id="SSF48371">
    <property type="entry name" value="ARM repeat"/>
    <property type="match status" value="1"/>
</dbReference>
<dbReference type="Gene3D" id="2.60.40.10">
    <property type="entry name" value="Immunoglobulins"/>
    <property type="match status" value="1"/>
</dbReference>
<name>A0A5J4U560_9EUKA</name>
<feature type="compositionally biased region" description="Low complexity" evidence="1">
    <location>
        <begin position="440"/>
        <end position="455"/>
    </location>
</feature>
<evidence type="ECO:0000259" key="2">
    <source>
        <dbReference type="Pfam" id="PF18368"/>
    </source>
</evidence>
<feature type="compositionally biased region" description="Pro residues" evidence="1">
    <location>
        <begin position="456"/>
        <end position="465"/>
    </location>
</feature>
<comment type="caution">
    <text evidence="3">The sequence shown here is derived from an EMBL/GenBank/DDBJ whole genome shotgun (WGS) entry which is preliminary data.</text>
</comment>
<dbReference type="Pfam" id="PF18368">
    <property type="entry name" value="Ig_GlcNase"/>
    <property type="match status" value="1"/>
</dbReference>
<sequence>MHIRIIAFAEEDDQDGKKRSRWLDWGKLGDCPDSADSNAADSQQKSNSPLLRRILPSYFTDNYFFLMPGESKAVRLDFERALLGSSGRLKLRIEGVNVIPFYISGKSTYEQNDVRHEMNNKKTEGIQRENTADSSKVEQDEQEITEEDLREELVWLAGQMRGAKNPKKIRELLVSTINILAQISESTLAVRSSGLTLTVCDLLVQNDNIDIKALCRSVLALIAGREGETAKESCWHGIFAMLIEMIHSVDEGVSNQAESGFQSIIRKSQEALKALAQSTILLTASQAVISESVTIHVKSNLLSVVNQIVSQWEFITQKEISEAPGAKELIQSLQRLGEIGKDVGGELERKWKGLLLLLQWKIDQQIDISKIGKDKEKKNEMKNQSPLIQTNQNVKSQNFPPPPQNILPAVQPQIQKSQPIQSAIPQQVQSIEQQIHIFQPTSTSSPQSIISQSLFPLPPPPPSQQ</sequence>
<gene>
    <name evidence="3" type="ORF">EZS28_039371</name>
</gene>
<dbReference type="InterPro" id="IPR036156">
    <property type="entry name" value="Beta-gal/glucu_dom_sf"/>
</dbReference>
<dbReference type="EMBL" id="SNRW01020837">
    <property type="protein sequence ID" value="KAA6365102.1"/>
    <property type="molecule type" value="Genomic_DNA"/>
</dbReference>
<proteinExistence type="predicted"/>
<feature type="region of interest" description="Disordered" evidence="1">
    <location>
        <begin position="121"/>
        <end position="142"/>
    </location>
</feature>
<evidence type="ECO:0000256" key="1">
    <source>
        <dbReference type="SAM" id="MobiDB-lite"/>
    </source>
</evidence>
<dbReference type="AlphaFoldDB" id="A0A5J4U560"/>
<dbReference type="InterPro" id="IPR011989">
    <property type="entry name" value="ARM-like"/>
</dbReference>
<dbReference type="InterPro" id="IPR013783">
    <property type="entry name" value="Ig-like_fold"/>
</dbReference>
<accession>A0A5J4U560</accession>
<feature type="non-terminal residue" evidence="3">
    <location>
        <position position="465"/>
    </location>
</feature>
<feature type="region of interest" description="Disordered" evidence="1">
    <location>
        <begin position="439"/>
        <end position="465"/>
    </location>
</feature>
<dbReference type="InterPro" id="IPR041351">
    <property type="entry name" value="Ig_GlcNase"/>
</dbReference>
<protein>
    <recommendedName>
        <fullName evidence="2">Exo-beta-D-glucosaminidase Ig-fold domain-containing protein</fullName>
    </recommendedName>
</protein>
<evidence type="ECO:0000313" key="4">
    <source>
        <dbReference type="Proteomes" id="UP000324800"/>
    </source>
</evidence>
<evidence type="ECO:0000313" key="3">
    <source>
        <dbReference type="EMBL" id="KAA6365102.1"/>
    </source>
</evidence>
<feature type="domain" description="Exo-beta-D-glucosaminidase Ig-fold" evidence="2">
    <location>
        <begin position="52"/>
        <end position="98"/>
    </location>
</feature>
<reference evidence="3 4" key="1">
    <citation type="submission" date="2019-03" db="EMBL/GenBank/DDBJ databases">
        <title>Single cell metagenomics reveals metabolic interactions within the superorganism composed of flagellate Streblomastix strix and complex community of Bacteroidetes bacteria on its surface.</title>
        <authorList>
            <person name="Treitli S.C."/>
            <person name="Kolisko M."/>
            <person name="Husnik F."/>
            <person name="Keeling P."/>
            <person name="Hampl V."/>
        </authorList>
    </citation>
    <scope>NUCLEOTIDE SEQUENCE [LARGE SCALE GENOMIC DNA]</scope>
    <source>
        <strain evidence="3">ST1C</strain>
    </source>
</reference>
<organism evidence="3 4">
    <name type="scientific">Streblomastix strix</name>
    <dbReference type="NCBI Taxonomy" id="222440"/>
    <lineage>
        <taxon>Eukaryota</taxon>
        <taxon>Metamonada</taxon>
        <taxon>Preaxostyla</taxon>
        <taxon>Oxymonadida</taxon>
        <taxon>Streblomastigidae</taxon>
        <taxon>Streblomastix</taxon>
    </lineage>
</organism>
<dbReference type="Proteomes" id="UP000324800">
    <property type="component" value="Unassembled WGS sequence"/>
</dbReference>
<dbReference type="SUPFAM" id="SSF49303">
    <property type="entry name" value="beta-Galactosidase/glucuronidase domain"/>
    <property type="match status" value="1"/>
</dbReference>
<dbReference type="InterPro" id="IPR016024">
    <property type="entry name" value="ARM-type_fold"/>
</dbReference>